<reference evidence="8" key="1">
    <citation type="submission" date="2023-03" db="EMBL/GenBank/DDBJ databases">
        <title>Actinoallomurus iriomotensis NBRC 103681.</title>
        <authorList>
            <person name="Ichikawa N."/>
            <person name="Sato H."/>
            <person name="Tonouchi N."/>
        </authorList>
    </citation>
    <scope>NUCLEOTIDE SEQUENCE</scope>
    <source>
        <strain evidence="8">NBRC 103681</strain>
    </source>
</reference>
<dbReference type="InterPro" id="IPR025971">
    <property type="entry name" value="LppP/LprE"/>
</dbReference>
<evidence type="ECO:0000256" key="5">
    <source>
        <dbReference type="ARBA" id="ARBA00023288"/>
    </source>
</evidence>
<keyword evidence="3" id="KW-0472">Membrane</keyword>
<proteinExistence type="predicted"/>
<dbReference type="RefSeq" id="WP_285633318.1">
    <property type="nucleotide sequence ID" value="NZ_BSTJ01000014.1"/>
</dbReference>
<evidence type="ECO:0000256" key="4">
    <source>
        <dbReference type="ARBA" id="ARBA00023139"/>
    </source>
</evidence>
<feature type="signal peptide" evidence="7">
    <location>
        <begin position="1"/>
        <end position="30"/>
    </location>
</feature>
<dbReference type="AlphaFoldDB" id="A0A9W6RV24"/>
<keyword evidence="2 7" id="KW-0732">Signal</keyword>
<gene>
    <name evidence="8" type="ORF">Airi01_086920</name>
</gene>
<feature type="region of interest" description="Disordered" evidence="6">
    <location>
        <begin position="34"/>
        <end position="77"/>
    </location>
</feature>
<evidence type="ECO:0000313" key="8">
    <source>
        <dbReference type="EMBL" id="GLY80425.1"/>
    </source>
</evidence>
<comment type="caution">
    <text evidence="8">The sequence shown here is derived from an EMBL/GenBank/DDBJ whole genome shotgun (WGS) entry which is preliminary data.</text>
</comment>
<evidence type="ECO:0008006" key="10">
    <source>
        <dbReference type="Google" id="ProtNLM"/>
    </source>
</evidence>
<protein>
    <recommendedName>
        <fullName evidence="10">LppP/LprE lipoprotein</fullName>
    </recommendedName>
</protein>
<accession>A0A9W6RV24</accession>
<keyword evidence="4" id="KW-0564">Palmitate</keyword>
<dbReference type="Pfam" id="PF14041">
    <property type="entry name" value="Lipoprotein_21"/>
    <property type="match status" value="1"/>
</dbReference>
<sequence>MFRVSGRTRPAAVRWAALMALAAVPTGCRARPATVPTHAAAPTPTPTVTATPTATASATPDTPPASHPVTAPATGVPSRSAIRRVMARTTEVATSEGHFVLDQGPVSVADGYGGTLTAAVGQRYPTADAHGQLVFFWHGTRFLGLDSVRESDTITGLRRGTAGAFRVTYAHYAPSDAECCASLPPVTVAYRWTGSRLVASGTPPLRGTPLRVHVALIG</sequence>
<organism evidence="8 9">
    <name type="scientific">Actinoallomurus iriomotensis</name>
    <dbReference type="NCBI Taxonomy" id="478107"/>
    <lineage>
        <taxon>Bacteria</taxon>
        <taxon>Bacillati</taxon>
        <taxon>Actinomycetota</taxon>
        <taxon>Actinomycetes</taxon>
        <taxon>Streptosporangiales</taxon>
        <taxon>Thermomonosporaceae</taxon>
        <taxon>Actinoallomurus</taxon>
    </lineage>
</organism>
<name>A0A9W6RV24_9ACTN</name>
<evidence type="ECO:0000256" key="2">
    <source>
        <dbReference type="ARBA" id="ARBA00022729"/>
    </source>
</evidence>
<keyword evidence="1" id="KW-1003">Cell membrane</keyword>
<dbReference type="EMBL" id="BSTJ01000014">
    <property type="protein sequence ID" value="GLY80425.1"/>
    <property type="molecule type" value="Genomic_DNA"/>
</dbReference>
<evidence type="ECO:0000256" key="6">
    <source>
        <dbReference type="SAM" id="MobiDB-lite"/>
    </source>
</evidence>
<keyword evidence="5" id="KW-0449">Lipoprotein</keyword>
<evidence type="ECO:0000256" key="7">
    <source>
        <dbReference type="SAM" id="SignalP"/>
    </source>
</evidence>
<evidence type="ECO:0000256" key="1">
    <source>
        <dbReference type="ARBA" id="ARBA00022475"/>
    </source>
</evidence>
<dbReference type="Proteomes" id="UP001165135">
    <property type="component" value="Unassembled WGS sequence"/>
</dbReference>
<evidence type="ECO:0000313" key="9">
    <source>
        <dbReference type="Proteomes" id="UP001165135"/>
    </source>
</evidence>
<feature type="chain" id="PRO_5040878833" description="LppP/LprE lipoprotein" evidence="7">
    <location>
        <begin position="31"/>
        <end position="218"/>
    </location>
</feature>
<feature type="compositionally biased region" description="Low complexity" evidence="6">
    <location>
        <begin position="34"/>
        <end position="60"/>
    </location>
</feature>
<evidence type="ECO:0000256" key="3">
    <source>
        <dbReference type="ARBA" id="ARBA00023136"/>
    </source>
</evidence>